<proteinExistence type="predicted"/>
<gene>
    <name evidence="5" type="ORF">HOLleu_34151</name>
</gene>
<keyword evidence="6" id="KW-1185">Reference proteome</keyword>
<dbReference type="OrthoDB" id="1100386at2759"/>
<comment type="caution">
    <text evidence="5">The sequence shown here is derived from an EMBL/GenBank/DDBJ whole genome shotgun (WGS) entry which is preliminary data.</text>
</comment>
<organism evidence="5 6">
    <name type="scientific">Holothuria leucospilota</name>
    <name type="common">Black long sea cucumber</name>
    <name type="synonym">Mertensiothuria leucospilota</name>
    <dbReference type="NCBI Taxonomy" id="206669"/>
    <lineage>
        <taxon>Eukaryota</taxon>
        <taxon>Metazoa</taxon>
        <taxon>Echinodermata</taxon>
        <taxon>Eleutherozoa</taxon>
        <taxon>Echinozoa</taxon>
        <taxon>Holothuroidea</taxon>
        <taxon>Aspidochirotacea</taxon>
        <taxon>Aspidochirotida</taxon>
        <taxon>Holothuriidae</taxon>
        <taxon>Holothuria</taxon>
    </lineage>
</organism>
<keyword evidence="3" id="KW-1133">Transmembrane helix</keyword>
<dbReference type="GO" id="GO:0004930">
    <property type="term" value="F:G protein-coupled receptor activity"/>
    <property type="evidence" value="ECO:0007669"/>
    <property type="project" value="InterPro"/>
</dbReference>
<evidence type="ECO:0000256" key="3">
    <source>
        <dbReference type="ARBA" id="ARBA00022989"/>
    </source>
</evidence>
<protein>
    <submittedName>
        <fullName evidence="5">Uncharacterized protein</fullName>
    </submittedName>
</protein>
<comment type="subcellular location">
    <subcellularLocation>
        <location evidence="1">Membrane</location>
        <topology evidence="1">Multi-pass membrane protein</topology>
    </subcellularLocation>
</comment>
<evidence type="ECO:0000313" key="6">
    <source>
        <dbReference type="Proteomes" id="UP001152320"/>
    </source>
</evidence>
<evidence type="ECO:0000256" key="2">
    <source>
        <dbReference type="ARBA" id="ARBA00022692"/>
    </source>
</evidence>
<dbReference type="InterPro" id="IPR000832">
    <property type="entry name" value="GPCR_2_secretin-like"/>
</dbReference>
<dbReference type="EMBL" id="JAIZAY010000017">
    <property type="protein sequence ID" value="KAJ8026335.1"/>
    <property type="molecule type" value="Genomic_DNA"/>
</dbReference>
<dbReference type="Pfam" id="PF00002">
    <property type="entry name" value="7tm_2"/>
    <property type="match status" value="1"/>
</dbReference>
<evidence type="ECO:0000256" key="1">
    <source>
        <dbReference type="ARBA" id="ARBA00004141"/>
    </source>
</evidence>
<keyword evidence="2" id="KW-0812">Transmembrane</keyword>
<accession>A0A9Q0YPW0</accession>
<dbReference type="Proteomes" id="UP001152320">
    <property type="component" value="Chromosome 17"/>
</dbReference>
<sequence length="53" mass="6426">MLCEGIHLYRKIITVFESGAGHLRMYFFIGWGKKNIYSFIRSSVRLLFFKFFR</sequence>
<keyword evidence="4" id="KW-0472">Membrane</keyword>
<dbReference type="GO" id="GO:0016020">
    <property type="term" value="C:membrane"/>
    <property type="evidence" value="ECO:0007669"/>
    <property type="project" value="UniProtKB-SubCell"/>
</dbReference>
<evidence type="ECO:0000313" key="5">
    <source>
        <dbReference type="EMBL" id="KAJ8026335.1"/>
    </source>
</evidence>
<evidence type="ECO:0000256" key="4">
    <source>
        <dbReference type="ARBA" id="ARBA00023136"/>
    </source>
</evidence>
<reference evidence="5" key="1">
    <citation type="submission" date="2021-10" db="EMBL/GenBank/DDBJ databases">
        <title>Tropical sea cucumber genome reveals ecological adaptation and Cuvierian tubules defense mechanism.</title>
        <authorList>
            <person name="Chen T."/>
        </authorList>
    </citation>
    <scope>NUCLEOTIDE SEQUENCE</scope>
    <source>
        <strain evidence="5">Nanhai2018</strain>
        <tissue evidence="5">Muscle</tissue>
    </source>
</reference>
<dbReference type="Gene3D" id="1.20.1070.10">
    <property type="entry name" value="Rhodopsin 7-helix transmembrane proteins"/>
    <property type="match status" value="1"/>
</dbReference>
<name>A0A9Q0YPW0_HOLLE</name>
<dbReference type="AlphaFoldDB" id="A0A9Q0YPW0"/>